<dbReference type="InterPro" id="IPR036388">
    <property type="entry name" value="WH-like_DNA-bd_sf"/>
</dbReference>
<feature type="compositionally biased region" description="Low complexity" evidence="5">
    <location>
        <begin position="185"/>
        <end position="210"/>
    </location>
</feature>
<evidence type="ECO:0000256" key="2">
    <source>
        <dbReference type="ARBA" id="ARBA00023015"/>
    </source>
</evidence>
<dbReference type="Pfam" id="PF03466">
    <property type="entry name" value="LysR_substrate"/>
    <property type="match status" value="1"/>
</dbReference>
<dbReference type="CDD" id="cd05466">
    <property type="entry name" value="PBP2_LTTR_substrate"/>
    <property type="match status" value="1"/>
</dbReference>
<protein>
    <submittedName>
        <fullName evidence="7">LysR family transcriptional regulator</fullName>
    </submittedName>
</protein>
<dbReference type="EMBL" id="JAHEPS010000011">
    <property type="protein sequence ID" value="MBT1446379.1"/>
    <property type="molecule type" value="Genomic_DNA"/>
</dbReference>
<accession>A0ABS5V7G3</accession>
<dbReference type="SUPFAM" id="SSF53850">
    <property type="entry name" value="Periplasmic binding protein-like II"/>
    <property type="match status" value="1"/>
</dbReference>
<feature type="region of interest" description="Disordered" evidence="5">
    <location>
        <begin position="177"/>
        <end position="210"/>
    </location>
</feature>
<evidence type="ECO:0000256" key="1">
    <source>
        <dbReference type="ARBA" id="ARBA00009437"/>
    </source>
</evidence>
<organism evidence="7 8">
    <name type="scientific">Shewanella jiangmenensis</name>
    <dbReference type="NCBI Taxonomy" id="2837387"/>
    <lineage>
        <taxon>Bacteria</taxon>
        <taxon>Pseudomonadati</taxon>
        <taxon>Pseudomonadota</taxon>
        <taxon>Gammaproteobacteria</taxon>
        <taxon>Alteromonadales</taxon>
        <taxon>Shewanellaceae</taxon>
        <taxon>Shewanella</taxon>
    </lineage>
</organism>
<gene>
    <name evidence="7" type="ORF">KJI95_17940</name>
</gene>
<dbReference type="Gene3D" id="1.10.10.10">
    <property type="entry name" value="Winged helix-like DNA-binding domain superfamily/Winged helix DNA-binding domain"/>
    <property type="match status" value="1"/>
</dbReference>
<dbReference type="InterPro" id="IPR036390">
    <property type="entry name" value="WH_DNA-bd_sf"/>
</dbReference>
<keyword evidence="8" id="KW-1185">Reference proteome</keyword>
<sequence>MLNPLWLKTFVTLVDTGHFTQTASKLFMTQPGVSQHLNKLEQACGHQLLIRSRSGIELTEAGSRLYQYALEQAKAEAALLGSLDEDNPYSGVCRLACSGALAQLLYPRLLALQAEHPALKVHVEAAPNARIINEVQQGEKDLGIITAPPPRGLFNEVEIGTQALCLVLPASAKEVRETKEKEESSASAETRTSANVSTSANDSASANAKSPDLPSIAELKALGLISHPDAAHYLSLFFAHSKHEGYQNAFAEDFPVSSYINQLGQILLPVSLGLGFTVLPLSVAAAFSDQTKLSLFVGKERVFEPLYLIHKRQRQLPARFDTIKALIQSELIQAALAAGTRQGD</sequence>
<reference evidence="7 8" key="1">
    <citation type="submission" date="2021-05" db="EMBL/GenBank/DDBJ databases">
        <title>Shewanella sp. JM162201.</title>
        <authorList>
            <person name="Xu S."/>
            <person name="Li A."/>
        </authorList>
    </citation>
    <scope>NUCLEOTIDE SEQUENCE [LARGE SCALE GENOMIC DNA]</scope>
    <source>
        <strain evidence="7 8">JM162201</strain>
    </source>
</reference>
<proteinExistence type="inferred from homology"/>
<evidence type="ECO:0000259" key="6">
    <source>
        <dbReference type="PROSITE" id="PS50931"/>
    </source>
</evidence>
<dbReference type="PRINTS" id="PR00039">
    <property type="entry name" value="HTHLYSR"/>
</dbReference>
<evidence type="ECO:0000313" key="8">
    <source>
        <dbReference type="Proteomes" id="UP001195903"/>
    </source>
</evidence>
<evidence type="ECO:0000256" key="4">
    <source>
        <dbReference type="ARBA" id="ARBA00023163"/>
    </source>
</evidence>
<evidence type="ECO:0000256" key="5">
    <source>
        <dbReference type="SAM" id="MobiDB-lite"/>
    </source>
</evidence>
<comment type="similarity">
    <text evidence="1">Belongs to the LysR transcriptional regulatory family.</text>
</comment>
<dbReference type="Gene3D" id="3.40.190.10">
    <property type="entry name" value="Periplasmic binding protein-like II"/>
    <property type="match status" value="1"/>
</dbReference>
<dbReference type="RefSeq" id="WP_214508580.1">
    <property type="nucleotide sequence ID" value="NZ_JAHEPS010000011.1"/>
</dbReference>
<dbReference type="InterPro" id="IPR005119">
    <property type="entry name" value="LysR_subst-bd"/>
</dbReference>
<dbReference type="Proteomes" id="UP001195903">
    <property type="component" value="Unassembled WGS sequence"/>
</dbReference>
<dbReference type="InterPro" id="IPR000847">
    <property type="entry name" value="LysR_HTH_N"/>
</dbReference>
<name>A0ABS5V7G3_9GAMM</name>
<keyword evidence="2" id="KW-0805">Transcription regulation</keyword>
<evidence type="ECO:0000313" key="7">
    <source>
        <dbReference type="EMBL" id="MBT1446379.1"/>
    </source>
</evidence>
<dbReference type="SUPFAM" id="SSF46785">
    <property type="entry name" value="Winged helix' DNA-binding domain"/>
    <property type="match status" value="1"/>
</dbReference>
<dbReference type="PROSITE" id="PS50931">
    <property type="entry name" value="HTH_LYSR"/>
    <property type="match status" value="1"/>
</dbReference>
<feature type="domain" description="HTH lysR-type" evidence="6">
    <location>
        <begin position="2"/>
        <end position="59"/>
    </location>
</feature>
<dbReference type="PANTHER" id="PTHR30126">
    <property type="entry name" value="HTH-TYPE TRANSCRIPTIONAL REGULATOR"/>
    <property type="match status" value="1"/>
</dbReference>
<keyword evidence="3" id="KW-0238">DNA-binding</keyword>
<dbReference type="PANTHER" id="PTHR30126:SF99">
    <property type="entry name" value="TRANSCRIPTIONAL REGULATOR LYSR FAMILY"/>
    <property type="match status" value="1"/>
</dbReference>
<comment type="caution">
    <text evidence="7">The sequence shown here is derived from an EMBL/GenBank/DDBJ whole genome shotgun (WGS) entry which is preliminary data.</text>
</comment>
<dbReference type="Pfam" id="PF00126">
    <property type="entry name" value="HTH_1"/>
    <property type="match status" value="1"/>
</dbReference>
<evidence type="ECO:0000256" key="3">
    <source>
        <dbReference type="ARBA" id="ARBA00023125"/>
    </source>
</evidence>
<keyword evidence="4" id="KW-0804">Transcription</keyword>